<dbReference type="PATRIC" id="fig|1359164.3.peg.1130"/>
<evidence type="ECO:0000313" key="1">
    <source>
        <dbReference type="EMBL" id="KJV62125.1"/>
    </source>
</evidence>
<accession>A0A0F3N237</accession>
<proteinExistence type="predicted"/>
<name>A0A0F3N237_RICAM</name>
<dbReference type="EMBL" id="LANR01000001">
    <property type="protein sequence ID" value="KJV62125.1"/>
    <property type="molecule type" value="Genomic_DNA"/>
</dbReference>
<keyword evidence="2" id="KW-1185">Reference proteome</keyword>
<comment type="caution">
    <text evidence="1">The sequence shown here is derived from an EMBL/GenBank/DDBJ whole genome shotgun (WGS) entry which is preliminary data.</text>
</comment>
<dbReference type="Proteomes" id="UP000033556">
    <property type="component" value="Unassembled WGS sequence"/>
</dbReference>
<gene>
    <name evidence="1" type="ORF">APHACPA_1145</name>
</gene>
<evidence type="ECO:0000313" key="2">
    <source>
        <dbReference type="Proteomes" id="UP000033556"/>
    </source>
</evidence>
<reference evidence="1 2" key="1">
    <citation type="submission" date="2015-01" db="EMBL/GenBank/DDBJ databases">
        <title>Genome Sequencing of Rickettsiales.</title>
        <authorList>
            <person name="Daugherty S.C."/>
            <person name="Su Q."/>
            <person name="Abolude K."/>
            <person name="Beier-Sexton M."/>
            <person name="Carlyon J.A."/>
            <person name="Carter R."/>
            <person name="Day N.P."/>
            <person name="Dumler S.J."/>
            <person name="Dyachenko V."/>
            <person name="Godinez A."/>
            <person name="Kurtti T.J."/>
            <person name="Lichay M."/>
            <person name="Mullins K.E."/>
            <person name="Ott S."/>
            <person name="Pappas-Brown V."/>
            <person name="Paris D.H."/>
            <person name="Patel P."/>
            <person name="Richards A.L."/>
            <person name="Sadzewicz L."/>
            <person name="Sears K."/>
            <person name="Seidman D."/>
            <person name="Sengamalay N."/>
            <person name="Stenos J."/>
            <person name="Tallon L.J."/>
            <person name="Vincent G."/>
            <person name="Fraser C.M."/>
            <person name="Munderloh U."/>
            <person name="Dunning-Hotopp J.C."/>
        </authorList>
    </citation>
    <scope>NUCLEOTIDE SEQUENCE [LARGE SCALE GENOMIC DNA]</scope>
    <source>
        <strain evidence="1 2">Ac/Pa</strain>
    </source>
</reference>
<sequence length="40" mass="4812">MAHFMSFLRKQESRKNKYSKFLKLKARFISLDSGFLLSQE</sequence>
<protein>
    <submittedName>
        <fullName evidence="1">Uncharacterized protein</fullName>
    </submittedName>
</protein>
<organism evidence="1 2">
    <name type="scientific">Rickettsia amblyommatis str. Ac/Pa</name>
    <dbReference type="NCBI Taxonomy" id="1359164"/>
    <lineage>
        <taxon>Bacteria</taxon>
        <taxon>Pseudomonadati</taxon>
        <taxon>Pseudomonadota</taxon>
        <taxon>Alphaproteobacteria</taxon>
        <taxon>Rickettsiales</taxon>
        <taxon>Rickettsiaceae</taxon>
        <taxon>Rickettsieae</taxon>
        <taxon>Rickettsia</taxon>
        <taxon>spotted fever group</taxon>
    </lineage>
</organism>
<dbReference type="AlphaFoldDB" id="A0A0F3N237"/>